<proteinExistence type="predicted"/>
<gene>
    <name evidence="2" type="ORF">OIU77_003756</name>
</gene>
<feature type="domain" description="PsbP C-terminal" evidence="1">
    <location>
        <begin position="91"/>
        <end position="138"/>
    </location>
</feature>
<evidence type="ECO:0000259" key="1">
    <source>
        <dbReference type="Pfam" id="PF01789"/>
    </source>
</evidence>
<dbReference type="InterPro" id="IPR002683">
    <property type="entry name" value="PsbP_C"/>
</dbReference>
<dbReference type="PANTHER" id="PTHR31407:SF15">
    <property type="entry name" value="PSBP DOMAIN-CONTAINING PROTEIN 1, CHLOROPLASTIC"/>
    <property type="match status" value="1"/>
</dbReference>
<keyword evidence="3" id="KW-1185">Reference proteome</keyword>
<name>A0ABQ9AS97_9ROSI</name>
<organism evidence="2 3">
    <name type="scientific">Salix suchowensis</name>
    <dbReference type="NCBI Taxonomy" id="1278906"/>
    <lineage>
        <taxon>Eukaryota</taxon>
        <taxon>Viridiplantae</taxon>
        <taxon>Streptophyta</taxon>
        <taxon>Embryophyta</taxon>
        <taxon>Tracheophyta</taxon>
        <taxon>Spermatophyta</taxon>
        <taxon>Magnoliopsida</taxon>
        <taxon>eudicotyledons</taxon>
        <taxon>Gunneridae</taxon>
        <taxon>Pentapetalae</taxon>
        <taxon>rosids</taxon>
        <taxon>fabids</taxon>
        <taxon>Malpighiales</taxon>
        <taxon>Salicaceae</taxon>
        <taxon>Saliceae</taxon>
        <taxon>Salix</taxon>
    </lineage>
</organism>
<reference evidence="2" key="1">
    <citation type="submission" date="2022-10" db="EMBL/GenBank/DDBJ databases">
        <authorList>
            <person name="Hyden B.L."/>
            <person name="Feng K."/>
            <person name="Yates T."/>
            <person name="Jawdy S."/>
            <person name="Smart L.B."/>
            <person name="Muchero W."/>
        </authorList>
    </citation>
    <scope>NUCLEOTIDE SEQUENCE</scope>
    <source>
        <tissue evidence="2">Shoot tip</tissue>
    </source>
</reference>
<dbReference type="Gene3D" id="3.40.1000.10">
    <property type="entry name" value="Mog1/PsbP, alpha/beta/alpha sandwich"/>
    <property type="match status" value="1"/>
</dbReference>
<dbReference type="EMBL" id="JAPFFI010000015">
    <property type="protein sequence ID" value="KAJ6359610.1"/>
    <property type="molecule type" value="Genomic_DNA"/>
</dbReference>
<dbReference type="PANTHER" id="PTHR31407">
    <property type="match status" value="1"/>
</dbReference>
<comment type="caution">
    <text evidence="2">The sequence shown here is derived from an EMBL/GenBank/DDBJ whole genome shotgun (WGS) entry which is preliminary data.</text>
</comment>
<reference evidence="2" key="2">
    <citation type="journal article" date="2023" name="Int. J. Mol. Sci.">
        <title>De Novo Assembly and Annotation of 11 Diverse Shrub Willow (Salix) Genomes Reveals Novel Gene Organization in Sex-Linked Regions.</title>
        <authorList>
            <person name="Hyden B."/>
            <person name="Feng K."/>
            <person name="Yates T.B."/>
            <person name="Jawdy S."/>
            <person name="Cereghino C."/>
            <person name="Smart L.B."/>
            <person name="Muchero W."/>
        </authorList>
    </citation>
    <scope>NUCLEOTIDE SEQUENCE</scope>
    <source>
        <tissue evidence="2">Shoot tip</tissue>
    </source>
</reference>
<evidence type="ECO:0000313" key="2">
    <source>
        <dbReference type="EMBL" id="KAJ6359610.1"/>
    </source>
</evidence>
<dbReference type="Pfam" id="PF01789">
    <property type="entry name" value="PsbP"/>
    <property type="match status" value="1"/>
</dbReference>
<sequence length="147" mass="16652">MSRAHREMARILDSFAPPAQLTHPNRSRSTWFSLPMPISPNSTCCSSIPHSKQLTKAFAVRRRDAMALILSSYIFSEAGFDNIAFAQQSVGFREYIDQFDGYSLKYPQNWIQVRGAGADIFFRDPFVLDENVSVELSSPIIVKLQEC</sequence>
<dbReference type="InterPro" id="IPR016123">
    <property type="entry name" value="Mog1/PsbP_a/b/a-sand"/>
</dbReference>
<dbReference type="Proteomes" id="UP001141253">
    <property type="component" value="Chromosome 13"/>
</dbReference>
<evidence type="ECO:0000313" key="3">
    <source>
        <dbReference type="Proteomes" id="UP001141253"/>
    </source>
</evidence>
<accession>A0ABQ9AS97</accession>
<protein>
    <recommendedName>
        <fullName evidence="1">PsbP C-terminal domain-containing protein</fullName>
    </recommendedName>
</protein>
<dbReference type="SUPFAM" id="SSF55724">
    <property type="entry name" value="Mog1p/PsbP-like"/>
    <property type="match status" value="1"/>
</dbReference>